<protein>
    <recommendedName>
        <fullName evidence="1">Ferric siderophore reductase C-terminal domain-containing protein</fullName>
    </recommendedName>
</protein>
<evidence type="ECO:0000259" key="1">
    <source>
        <dbReference type="Pfam" id="PF11575"/>
    </source>
</evidence>
<accession>A0A5S9R4A2</accession>
<dbReference type="EMBL" id="CACSIP010000036">
    <property type="protein sequence ID" value="CAA0129402.1"/>
    <property type="molecule type" value="Genomic_DNA"/>
</dbReference>
<name>A0A5S9R4A2_MYCVN</name>
<dbReference type="RefSeq" id="WP_159233516.1">
    <property type="nucleotide sequence ID" value="NZ_CACSIP010000036.1"/>
</dbReference>
<organism evidence="2 3">
    <name type="scientific">Mycolicibacterium vanbaalenii</name>
    <name type="common">Mycobacterium vanbaalenii</name>
    <dbReference type="NCBI Taxonomy" id="110539"/>
    <lineage>
        <taxon>Bacteria</taxon>
        <taxon>Bacillati</taxon>
        <taxon>Actinomycetota</taxon>
        <taxon>Actinomycetes</taxon>
        <taxon>Mycobacteriales</taxon>
        <taxon>Mycobacteriaceae</taxon>
        <taxon>Mycolicibacterium</taxon>
    </lineage>
</organism>
<dbReference type="OrthoDB" id="3290158at2"/>
<evidence type="ECO:0000313" key="3">
    <source>
        <dbReference type="Proteomes" id="UP000430146"/>
    </source>
</evidence>
<evidence type="ECO:0000313" key="2">
    <source>
        <dbReference type="EMBL" id="CAA0129402.1"/>
    </source>
</evidence>
<gene>
    <name evidence="2" type="ORF">AELLOGFF_05549</name>
</gene>
<feature type="domain" description="Ferric siderophore reductase C-terminal" evidence="1">
    <location>
        <begin position="219"/>
        <end position="239"/>
    </location>
</feature>
<dbReference type="InterPro" id="IPR024726">
    <property type="entry name" value="FhuF_C"/>
</dbReference>
<sequence>MNAPARDPADRAALRAEIAGLGEYFVLPAQDDGEWRALPKLLDETVLRDLVERTRAAIADSVGCGRSEIPVKSAASSFQLGITARLLSPAVGAASCFGVVPSLGPESLTWRPTPKHVPHFAATDIDWVDAATPARAATLIADSLVRGVLGPLNAALDGLVSLPPQVSWGNVISAANGAVTVLSMSQPHRESAGRDLVRALLDTELLTGTATYAHGRFVRRSCCLFYLAPRSGLCGDCVLAE</sequence>
<keyword evidence="3" id="KW-1185">Reference proteome</keyword>
<dbReference type="Proteomes" id="UP000430146">
    <property type="component" value="Unassembled WGS sequence"/>
</dbReference>
<reference evidence="2 3" key="1">
    <citation type="submission" date="2019-11" db="EMBL/GenBank/DDBJ databases">
        <authorList>
            <person name="Holert J."/>
        </authorList>
    </citation>
    <scope>NUCLEOTIDE SEQUENCE [LARGE SCALE GENOMIC DNA]</scope>
    <source>
        <strain evidence="2">BC8_1</strain>
    </source>
</reference>
<dbReference type="GO" id="GO:0051537">
    <property type="term" value="F:2 iron, 2 sulfur cluster binding"/>
    <property type="evidence" value="ECO:0007669"/>
    <property type="project" value="InterPro"/>
</dbReference>
<dbReference type="AlphaFoldDB" id="A0A5S9R4A2"/>
<dbReference type="Pfam" id="PF11575">
    <property type="entry name" value="FhuF_C"/>
    <property type="match status" value="1"/>
</dbReference>
<proteinExistence type="predicted"/>